<proteinExistence type="predicted"/>
<evidence type="ECO:0000313" key="1">
    <source>
        <dbReference type="EMBL" id="RYR61765.1"/>
    </source>
</evidence>
<dbReference type="EMBL" id="SDMP01000004">
    <property type="protein sequence ID" value="RYR61765.1"/>
    <property type="molecule type" value="Genomic_DNA"/>
</dbReference>
<name>A0A445DF09_ARAHY</name>
<comment type="caution">
    <text evidence="1">The sequence shown here is derived from an EMBL/GenBank/DDBJ whole genome shotgun (WGS) entry which is preliminary data.</text>
</comment>
<dbReference type="AlphaFoldDB" id="A0A445DF09"/>
<organism evidence="1 2">
    <name type="scientific">Arachis hypogaea</name>
    <name type="common">Peanut</name>
    <dbReference type="NCBI Taxonomy" id="3818"/>
    <lineage>
        <taxon>Eukaryota</taxon>
        <taxon>Viridiplantae</taxon>
        <taxon>Streptophyta</taxon>
        <taxon>Embryophyta</taxon>
        <taxon>Tracheophyta</taxon>
        <taxon>Spermatophyta</taxon>
        <taxon>Magnoliopsida</taxon>
        <taxon>eudicotyledons</taxon>
        <taxon>Gunneridae</taxon>
        <taxon>Pentapetalae</taxon>
        <taxon>rosids</taxon>
        <taxon>fabids</taxon>
        <taxon>Fabales</taxon>
        <taxon>Fabaceae</taxon>
        <taxon>Papilionoideae</taxon>
        <taxon>50 kb inversion clade</taxon>
        <taxon>dalbergioids sensu lato</taxon>
        <taxon>Dalbergieae</taxon>
        <taxon>Pterocarpus clade</taxon>
        <taxon>Arachis</taxon>
    </lineage>
</organism>
<gene>
    <name evidence="1" type="ORF">Ahy_A04g018972</name>
</gene>
<sequence length="289" mass="33534">MVSELGLQDNPWVCDHYARRHMWVTAHIHGTLVYIHSMFRYLHPILIWRFCPRVVRFILSKWIILQVFVHENGDLGVPCDHIIAIFLHLDITEMPASVVLERWSKYARSRMRAFMEKGLFYCDSMVTYHNWTLNDLCMELCVLASARVNDFVGVIAKLRNEILHLKGKRLSPNGEGADPLVSFTLEDCVSDPQVLRHYKRRKFGVGRYPSTKGVNRCGICHAIGHTRLSCSQRHTHALGHTAGGSGTQRRAVYEEADYSEYRDLWEEINGVECITFFFKIDDVDWLRSH</sequence>
<keyword evidence="2" id="KW-1185">Reference proteome</keyword>
<accession>A0A445DF09</accession>
<reference evidence="1 2" key="1">
    <citation type="submission" date="2019-01" db="EMBL/GenBank/DDBJ databases">
        <title>Sequencing of cultivated peanut Arachis hypogaea provides insights into genome evolution and oil improvement.</title>
        <authorList>
            <person name="Chen X."/>
        </authorList>
    </citation>
    <scope>NUCLEOTIDE SEQUENCE [LARGE SCALE GENOMIC DNA]</scope>
    <source>
        <strain evidence="2">cv. Fuhuasheng</strain>
        <tissue evidence="1">Leaves</tissue>
    </source>
</reference>
<evidence type="ECO:0000313" key="2">
    <source>
        <dbReference type="Proteomes" id="UP000289738"/>
    </source>
</evidence>
<protein>
    <recommendedName>
        <fullName evidence="3">Protein FAR1-RELATED SEQUENCE</fullName>
    </recommendedName>
</protein>
<dbReference type="Proteomes" id="UP000289738">
    <property type="component" value="Chromosome A04"/>
</dbReference>
<evidence type="ECO:0008006" key="3">
    <source>
        <dbReference type="Google" id="ProtNLM"/>
    </source>
</evidence>